<name>A0A511HKN3_9BACT</name>
<dbReference type="Proteomes" id="UP000321224">
    <property type="component" value="Unassembled WGS sequence"/>
</dbReference>
<evidence type="ECO:0000313" key="3">
    <source>
        <dbReference type="Proteomes" id="UP000321224"/>
    </source>
</evidence>
<organism evidence="2 3">
    <name type="scientific">Myxococcus virescens</name>
    <dbReference type="NCBI Taxonomy" id="83456"/>
    <lineage>
        <taxon>Bacteria</taxon>
        <taxon>Pseudomonadati</taxon>
        <taxon>Myxococcota</taxon>
        <taxon>Myxococcia</taxon>
        <taxon>Myxococcales</taxon>
        <taxon>Cystobacterineae</taxon>
        <taxon>Myxococcaceae</taxon>
        <taxon>Myxococcus</taxon>
    </lineage>
</organism>
<dbReference type="EMBL" id="BJVY01000043">
    <property type="protein sequence ID" value="GEL74132.1"/>
    <property type="molecule type" value="Genomic_DNA"/>
</dbReference>
<protein>
    <submittedName>
        <fullName evidence="2">Uncharacterized protein</fullName>
    </submittedName>
</protein>
<sequence length="143" mass="14956">MTVPTVNLLITRVVAVIELDRLFNGPLLASDVRRAHVGHETANTDGGHGKERRGGQPRHRVRPTWEERAAHTWTMGKGASTTALVKGTKGEAWALPGTGSGGAFPAPLGRVGGSSWRTEGEADTSNETSISNAVGGALLLSLP</sequence>
<dbReference type="AlphaFoldDB" id="A0A511HKN3"/>
<feature type="region of interest" description="Disordered" evidence="1">
    <location>
        <begin position="38"/>
        <end position="61"/>
    </location>
</feature>
<comment type="caution">
    <text evidence="2">The sequence shown here is derived from an EMBL/GenBank/DDBJ whole genome shotgun (WGS) entry which is preliminary data.</text>
</comment>
<reference evidence="2 3" key="1">
    <citation type="submission" date="2019-07" db="EMBL/GenBank/DDBJ databases">
        <title>Whole genome shotgun sequence of Myxococcus virescens NBRC 100334.</title>
        <authorList>
            <person name="Hosoyama A."/>
            <person name="Uohara A."/>
            <person name="Ohji S."/>
            <person name="Ichikawa N."/>
        </authorList>
    </citation>
    <scope>NUCLEOTIDE SEQUENCE [LARGE SCALE GENOMIC DNA]</scope>
    <source>
        <strain evidence="2 3">NBRC 100334</strain>
    </source>
</reference>
<gene>
    <name evidence="2" type="ORF">MVI01_59160</name>
</gene>
<proteinExistence type="predicted"/>
<evidence type="ECO:0000256" key="1">
    <source>
        <dbReference type="SAM" id="MobiDB-lite"/>
    </source>
</evidence>
<accession>A0A511HKN3</accession>
<evidence type="ECO:0000313" key="2">
    <source>
        <dbReference type="EMBL" id="GEL74132.1"/>
    </source>
</evidence>